<evidence type="ECO:0000256" key="4">
    <source>
        <dbReference type="ARBA" id="ARBA00023306"/>
    </source>
</evidence>
<dbReference type="Pfam" id="PF02491">
    <property type="entry name" value="SHS2_FTSA"/>
    <property type="match status" value="1"/>
</dbReference>
<dbReference type="SMART" id="SM00842">
    <property type="entry name" value="FtsA"/>
    <property type="match status" value="1"/>
</dbReference>
<evidence type="ECO:0000256" key="6">
    <source>
        <dbReference type="PIRNR" id="PIRNR003101"/>
    </source>
</evidence>
<accession>A0A0G4AU93</accession>
<dbReference type="InterPro" id="IPR043129">
    <property type="entry name" value="ATPase_NBD"/>
</dbReference>
<feature type="domain" description="SHS2" evidence="7">
    <location>
        <begin position="3"/>
        <end position="193"/>
    </location>
</feature>
<keyword evidence="2 5" id="KW-0132">Cell division</keyword>
<dbReference type="EMBL" id="CP011209">
    <property type="protein sequence ID" value="AKM78728.1"/>
    <property type="molecule type" value="Genomic_DNA"/>
</dbReference>
<evidence type="ECO:0000256" key="5">
    <source>
        <dbReference type="HAMAP-Rule" id="MF_02033"/>
    </source>
</evidence>
<gene>
    <name evidence="5" type="primary">ftsA</name>
    <name evidence="8" type="ORF">UX70_C0001G1037</name>
</gene>
<dbReference type="InterPro" id="IPR020823">
    <property type="entry name" value="Cell_div_FtsA"/>
</dbReference>
<comment type="subunit">
    <text evidence="5">Self-interacts. Interacts with FtsZ.</text>
</comment>
<dbReference type="CDD" id="cd24048">
    <property type="entry name" value="ASKHA_NBD_FtsA"/>
    <property type="match status" value="1"/>
</dbReference>
<evidence type="ECO:0000259" key="7">
    <source>
        <dbReference type="SMART" id="SM00842"/>
    </source>
</evidence>
<dbReference type="GO" id="GO:0043093">
    <property type="term" value="P:FtsZ-dependent cytokinesis"/>
    <property type="evidence" value="ECO:0007669"/>
    <property type="project" value="UniProtKB-UniRule"/>
</dbReference>
<keyword evidence="4 5" id="KW-0131">Cell cycle</keyword>
<dbReference type="NCBIfam" id="TIGR01174">
    <property type="entry name" value="ftsA"/>
    <property type="match status" value="1"/>
</dbReference>
<protein>
    <recommendedName>
        <fullName evidence="5 6">Cell division protein FtsA</fullName>
    </recommendedName>
</protein>
<dbReference type="AlphaFoldDB" id="A0A0G4AU93"/>
<reference evidence="8 9" key="1">
    <citation type="journal article" date="2015" name="Nature">
        <title>rRNA introns, odd ribosomes, and small enigmatic genomes across a large radiation of phyla.</title>
        <authorList>
            <person name="Brown C.T."/>
            <person name="Hug L.A."/>
            <person name="Thomas B.C."/>
            <person name="Sharon I."/>
            <person name="Castelle C.J."/>
            <person name="Singh A."/>
            <person name="Wilkins M.J."/>
            <person name="Williams K.H."/>
            <person name="Banfield J.F."/>
        </authorList>
    </citation>
    <scope>NUCLEOTIDE SEQUENCE [LARGE SCALE GENOMIC DNA]</scope>
</reference>
<comment type="subcellular location">
    <subcellularLocation>
        <location evidence="5">Cell membrane</location>
        <topology evidence="5">Peripheral membrane protein</topology>
        <orientation evidence="5">Cytoplasmic side</orientation>
    </subcellularLocation>
    <text evidence="5">Localizes to the Z ring in an FtsZ-dependent manner. Targeted to the membrane through a conserved C-terminal amphipathic helix.</text>
</comment>
<comment type="similarity">
    <text evidence="5 6">Belongs to the FtsA/MreB family.</text>
</comment>
<dbReference type="PIRSF" id="PIRSF003101">
    <property type="entry name" value="FtsA"/>
    <property type="match status" value="1"/>
</dbReference>
<evidence type="ECO:0000256" key="2">
    <source>
        <dbReference type="ARBA" id="ARBA00022618"/>
    </source>
</evidence>
<organism evidence="8 9">
    <name type="scientific">Candidatus Wolfebacteria bacterium GW2011_GWB1_47_1</name>
    <dbReference type="NCBI Taxonomy" id="1619007"/>
    <lineage>
        <taxon>Bacteria</taxon>
        <taxon>Candidatus Wolfeibacteriota</taxon>
    </lineage>
</organism>
<keyword evidence="3 5" id="KW-0472">Membrane</keyword>
<evidence type="ECO:0000256" key="3">
    <source>
        <dbReference type="ARBA" id="ARBA00023136"/>
    </source>
</evidence>
<dbReference type="Proteomes" id="UP000035656">
    <property type="component" value="Chromosome"/>
</dbReference>
<proteinExistence type="inferred from homology"/>
<comment type="function">
    <text evidence="5 6">Cell division protein that is involved in the assembly of the Z ring. May serve as a membrane anchor for the Z ring.</text>
</comment>
<dbReference type="Pfam" id="PF14450">
    <property type="entry name" value="FtsA"/>
    <property type="match status" value="1"/>
</dbReference>
<dbReference type="SUPFAM" id="SSF53067">
    <property type="entry name" value="Actin-like ATPase domain"/>
    <property type="match status" value="2"/>
</dbReference>
<dbReference type="Gene3D" id="3.30.1490.110">
    <property type="match status" value="1"/>
</dbReference>
<dbReference type="KEGG" id="pwo:UX70_C0001G1037"/>
<dbReference type="Gene3D" id="3.30.420.40">
    <property type="match status" value="1"/>
</dbReference>
<dbReference type="PANTHER" id="PTHR32432:SF4">
    <property type="entry name" value="CELL DIVISION PROTEIN FTSA"/>
    <property type="match status" value="1"/>
</dbReference>
<name>A0A0G4AU93_9BACT</name>
<keyword evidence="1 5" id="KW-1003">Cell membrane</keyword>
<evidence type="ECO:0000313" key="8">
    <source>
        <dbReference type="EMBL" id="AKM78728.1"/>
    </source>
</evidence>
<dbReference type="STRING" id="1619007.UX70_C0001G1037"/>
<dbReference type="PANTHER" id="PTHR32432">
    <property type="entry name" value="CELL DIVISION PROTEIN FTSA-RELATED"/>
    <property type="match status" value="1"/>
</dbReference>
<dbReference type="InterPro" id="IPR050696">
    <property type="entry name" value="FtsA/MreB"/>
</dbReference>
<dbReference type="GO" id="GO:0032153">
    <property type="term" value="C:cell division site"/>
    <property type="evidence" value="ECO:0007669"/>
    <property type="project" value="UniProtKB-UniRule"/>
</dbReference>
<evidence type="ECO:0000256" key="1">
    <source>
        <dbReference type="ARBA" id="ARBA00022475"/>
    </source>
</evidence>
<dbReference type="HAMAP" id="MF_02033">
    <property type="entry name" value="FtsA"/>
    <property type="match status" value="1"/>
</dbReference>
<dbReference type="InterPro" id="IPR003494">
    <property type="entry name" value="SHS2_FtsA"/>
</dbReference>
<dbReference type="GO" id="GO:0009898">
    <property type="term" value="C:cytoplasmic side of plasma membrane"/>
    <property type="evidence" value="ECO:0007669"/>
    <property type="project" value="UniProtKB-UniRule"/>
</dbReference>
<evidence type="ECO:0000313" key="9">
    <source>
        <dbReference type="Proteomes" id="UP000035656"/>
    </source>
</evidence>
<sequence>MFITALDLGTAEIKLLVAEVGKDGKLSIIEAVRMPSGGVNKGEVTDVDAAAAALAIAFDEIAGIDKTVLDNVFVNINGKRVVVNGSRGIAAVSRGTNEISQEDIDRAIAGAEAIKTDKNLRKIHTLVQEYIVDGIDQIQNPLGMSGTRLEVYSMIVSAFTEVLNNLTQAIERAGGRVEEENIVFGPLAASHAALTKAHKDLGVVLIDIGAGTTSMSVFEENKLASIKVFPIGAAHITNDLAVKLKSSIAIAEKVKISFGHALAKEMSTRDKINLSDIDPKLKGAITRREVAEVIESRLSEIFELVWNELKAVKKTHLPAGVILCGGGAKTSGIVDLARQELNLPVHMANCEVGIFDVASQDMIEKLEDVQFIVASGLLVEGSSQLGGQDGPKGPGIWGAIKKIVKHIKP</sequence>